<comment type="caution">
    <text evidence="1">The sequence shown here is derived from an EMBL/GenBank/DDBJ whole genome shotgun (WGS) entry which is preliminary data.</text>
</comment>
<dbReference type="Proteomes" id="UP000077521">
    <property type="component" value="Unassembled WGS sequence"/>
</dbReference>
<evidence type="ECO:0000313" key="2">
    <source>
        <dbReference type="Proteomes" id="UP000077521"/>
    </source>
</evidence>
<gene>
    <name evidence="1" type="ORF">A4X13_0g7295</name>
</gene>
<protein>
    <submittedName>
        <fullName evidence="1">Uncharacterized protein</fullName>
    </submittedName>
</protein>
<reference evidence="1" key="1">
    <citation type="submission" date="2016-04" db="EMBL/GenBank/DDBJ databases">
        <authorList>
            <person name="Nguyen H.D."/>
            <person name="Samba Siva P."/>
            <person name="Cullis J."/>
            <person name="Levesque C.A."/>
            <person name="Hambleton S."/>
        </authorList>
    </citation>
    <scope>NUCLEOTIDE SEQUENCE</scope>
    <source>
        <strain evidence="1">DAOMC 236416</strain>
    </source>
</reference>
<sequence>MPRVARPARDVVIRVPKLLPYTKSSTNTRDAAASTSAVVVLEPSIISATHPASTSSAAAAAAGTEGEVPGAATTAAAMNGVGSGEELGNVGDDPWLRGVLLDGSSSLPIPQTQHSMLKAETSAAEWNSLLIWARRQRGPQWDTGTAIWQVDRHSQEYYSFCSNPTQNILVRLDTSAVGPSAPAPDARVPAGAGAGAAAGGSALTSPPTVLSHPSFPGAEYDQHQHHPPPAVLGPGPPQALPGQGQYVLEHQPHGLMHGHGQYDVGGGGGGYGGMVVDGGGMIMMGNAHGQVHGNGMGREDSPPIVGPGRSARLRAGRA</sequence>
<reference evidence="1" key="2">
    <citation type="journal article" date="2019" name="IMA Fungus">
        <title>Genome sequencing and comparison of five Tilletia species to identify candidate genes for the detection of regulated species infecting wheat.</title>
        <authorList>
            <person name="Nguyen H.D.T."/>
            <person name="Sultana T."/>
            <person name="Kesanakurti P."/>
            <person name="Hambleton S."/>
        </authorList>
    </citation>
    <scope>NUCLEOTIDE SEQUENCE</scope>
    <source>
        <strain evidence="1">DAOMC 236416</strain>
    </source>
</reference>
<organism evidence="1 2">
    <name type="scientific">Tilletia indica</name>
    <dbReference type="NCBI Taxonomy" id="43049"/>
    <lineage>
        <taxon>Eukaryota</taxon>
        <taxon>Fungi</taxon>
        <taxon>Dikarya</taxon>
        <taxon>Basidiomycota</taxon>
        <taxon>Ustilaginomycotina</taxon>
        <taxon>Exobasidiomycetes</taxon>
        <taxon>Tilletiales</taxon>
        <taxon>Tilletiaceae</taxon>
        <taxon>Tilletia</taxon>
    </lineage>
</organism>
<accession>A0A177TKH6</accession>
<proteinExistence type="predicted"/>
<name>A0A177TKH6_9BASI</name>
<evidence type="ECO:0000313" key="1">
    <source>
        <dbReference type="EMBL" id="KAE8241708.1"/>
    </source>
</evidence>
<keyword evidence="2" id="KW-1185">Reference proteome</keyword>
<dbReference type="EMBL" id="LWDF02000867">
    <property type="protein sequence ID" value="KAE8241708.1"/>
    <property type="molecule type" value="Genomic_DNA"/>
</dbReference>
<dbReference type="AlphaFoldDB" id="A0A177TKH6"/>